<reference evidence="2" key="1">
    <citation type="journal article" date="2023" name="Mol. Phylogenet. Evol.">
        <title>Genome-scale phylogeny and comparative genomics of the fungal order Sordariales.</title>
        <authorList>
            <person name="Hensen N."/>
            <person name="Bonometti L."/>
            <person name="Westerberg I."/>
            <person name="Brannstrom I.O."/>
            <person name="Guillou S."/>
            <person name="Cros-Aarteil S."/>
            <person name="Calhoun S."/>
            <person name="Haridas S."/>
            <person name="Kuo A."/>
            <person name="Mondo S."/>
            <person name="Pangilinan J."/>
            <person name="Riley R."/>
            <person name="LaButti K."/>
            <person name="Andreopoulos B."/>
            <person name="Lipzen A."/>
            <person name="Chen C."/>
            <person name="Yan M."/>
            <person name="Daum C."/>
            <person name="Ng V."/>
            <person name="Clum A."/>
            <person name="Steindorff A."/>
            <person name="Ohm R.A."/>
            <person name="Martin F."/>
            <person name="Silar P."/>
            <person name="Natvig D.O."/>
            <person name="Lalanne C."/>
            <person name="Gautier V."/>
            <person name="Ament-Velasquez S.L."/>
            <person name="Kruys A."/>
            <person name="Hutchinson M.I."/>
            <person name="Powell A.J."/>
            <person name="Barry K."/>
            <person name="Miller A.N."/>
            <person name="Grigoriev I.V."/>
            <person name="Debuchy R."/>
            <person name="Gladieux P."/>
            <person name="Hiltunen Thoren M."/>
            <person name="Johannesson H."/>
        </authorList>
    </citation>
    <scope>NUCLEOTIDE SEQUENCE</scope>
    <source>
        <strain evidence="2">CBS 118394</strain>
    </source>
</reference>
<dbReference type="PANTHER" id="PTHR36142:SF5">
    <property type="entry name" value="METALLO-BETA-LACTAMASE DOMAIN-CONTAINING PROTEIN"/>
    <property type="match status" value="1"/>
</dbReference>
<evidence type="ECO:0008006" key="4">
    <source>
        <dbReference type="Google" id="ProtNLM"/>
    </source>
</evidence>
<comment type="caution">
    <text evidence="2">The sequence shown here is derived from an EMBL/GenBank/DDBJ whole genome shotgun (WGS) entry which is preliminary data.</text>
</comment>
<sequence length="543" mass="58982">MALTIKHLNGDASFLLTFESLIPSQAPFRILLDPWITGTSKIFHSKISVTSHKEPACISSLLELPEPDLVIISQNKSDHCNEDTLRQLPSRGTKTVILAEPSSARTIKSWKHFEIGKVHSIPKWEDPRVTGRQGVVRITVPCISPGEPGEVTVAFIPQRRDISGLHAAIGITYRPPVISPSPHQLRGMTSFTPPTTPRSHRSYAQLRPPSLSRPLQGHTTSTHAPPATPRSSTRIALRSARSTSSLATTTRDSRYSPASLASLDRPLSIIYSPHGINYTSLHSYTTSHLIREAALPLTALLHCFDSVCNPWWLGGNVLLGAPAGIETASRLGARAWVSTHDGDKIVKGIATGFLRTRKWRAEDVLGAMNFAEVMWRRGRRMVSAGNGTEIPGSPTDTIMTNTTSATIMEKVRTGTEILTLGIGDEIMLTNVPVLAPVPAPASKPTVHKSVGQTRKETVKKRDGAITDDHGSQNTVDDRPNIHTASGHREHGRAGGAGGEADTPMKLILPPMLAGMHNRNEKGESNFASLGEILTSLHDKESRW</sequence>
<evidence type="ECO:0000313" key="2">
    <source>
        <dbReference type="EMBL" id="KAK3330352.1"/>
    </source>
</evidence>
<feature type="compositionally biased region" description="Basic and acidic residues" evidence="1">
    <location>
        <begin position="453"/>
        <end position="492"/>
    </location>
</feature>
<organism evidence="2 3">
    <name type="scientific">Apodospora peruviana</name>
    <dbReference type="NCBI Taxonomy" id="516989"/>
    <lineage>
        <taxon>Eukaryota</taxon>
        <taxon>Fungi</taxon>
        <taxon>Dikarya</taxon>
        <taxon>Ascomycota</taxon>
        <taxon>Pezizomycotina</taxon>
        <taxon>Sordariomycetes</taxon>
        <taxon>Sordariomycetidae</taxon>
        <taxon>Sordariales</taxon>
        <taxon>Lasiosphaeriaceae</taxon>
        <taxon>Apodospora</taxon>
    </lineage>
</organism>
<feature type="region of interest" description="Disordered" evidence="1">
    <location>
        <begin position="441"/>
        <end position="504"/>
    </location>
</feature>
<protein>
    <recommendedName>
        <fullName evidence="4">Beta-lactamase superfamily domain-containing protein</fullName>
    </recommendedName>
</protein>
<feature type="region of interest" description="Disordered" evidence="1">
    <location>
        <begin position="189"/>
        <end position="257"/>
    </location>
</feature>
<dbReference type="Gene3D" id="3.60.15.10">
    <property type="entry name" value="Ribonuclease Z/Hydroxyacylglutathione hydrolase-like"/>
    <property type="match status" value="1"/>
</dbReference>
<evidence type="ECO:0000256" key="1">
    <source>
        <dbReference type="SAM" id="MobiDB-lite"/>
    </source>
</evidence>
<dbReference type="InterPro" id="IPR036866">
    <property type="entry name" value="RibonucZ/Hydroxyglut_hydro"/>
</dbReference>
<dbReference type="AlphaFoldDB" id="A0AAE0ISG9"/>
<dbReference type="EMBL" id="JAUEDM010000001">
    <property type="protein sequence ID" value="KAK3330352.1"/>
    <property type="molecule type" value="Genomic_DNA"/>
</dbReference>
<evidence type="ECO:0000313" key="3">
    <source>
        <dbReference type="Proteomes" id="UP001283341"/>
    </source>
</evidence>
<name>A0AAE0ISG9_9PEZI</name>
<dbReference type="Proteomes" id="UP001283341">
    <property type="component" value="Unassembled WGS sequence"/>
</dbReference>
<gene>
    <name evidence="2" type="ORF">B0H66DRAFT_579645</name>
</gene>
<reference evidence="2" key="2">
    <citation type="submission" date="2023-06" db="EMBL/GenBank/DDBJ databases">
        <authorList>
            <consortium name="Lawrence Berkeley National Laboratory"/>
            <person name="Haridas S."/>
            <person name="Hensen N."/>
            <person name="Bonometti L."/>
            <person name="Westerberg I."/>
            <person name="Brannstrom I.O."/>
            <person name="Guillou S."/>
            <person name="Cros-Aarteil S."/>
            <person name="Calhoun S."/>
            <person name="Kuo A."/>
            <person name="Mondo S."/>
            <person name="Pangilinan J."/>
            <person name="Riley R."/>
            <person name="Labutti K."/>
            <person name="Andreopoulos B."/>
            <person name="Lipzen A."/>
            <person name="Chen C."/>
            <person name="Yanf M."/>
            <person name="Daum C."/>
            <person name="Ng V."/>
            <person name="Clum A."/>
            <person name="Steindorff A."/>
            <person name="Ohm R."/>
            <person name="Martin F."/>
            <person name="Silar P."/>
            <person name="Natvig D."/>
            <person name="Lalanne C."/>
            <person name="Gautier V."/>
            <person name="Ament-Velasquez S.L."/>
            <person name="Kruys A."/>
            <person name="Hutchinson M.I."/>
            <person name="Powell A.J."/>
            <person name="Barry K."/>
            <person name="Miller A.N."/>
            <person name="Grigoriev I.V."/>
            <person name="Debuchy R."/>
            <person name="Gladieux P."/>
            <person name="Thoren M.H."/>
            <person name="Johannesson H."/>
        </authorList>
    </citation>
    <scope>NUCLEOTIDE SEQUENCE</scope>
    <source>
        <strain evidence="2">CBS 118394</strain>
    </source>
</reference>
<dbReference type="Pfam" id="PF13483">
    <property type="entry name" value="Lactamase_B_3"/>
    <property type="match status" value="1"/>
</dbReference>
<proteinExistence type="predicted"/>
<dbReference type="PANTHER" id="PTHR36142">
    <property type="entry name" value="METALLO-HYDROLASE/OXIDOREDUCTASE SUPERFAMILY PROTEIN"/>
    <property type="match status" value="1"/>
</dbReference>
<keyword evidence="3" id="KW-1185">Reference proteome</keyword>
<accession>A0AAE0ISG9</accession>
<feature type="compositionally biased region" description="Low complexity" evidence="1">
    <location>
        <begin position="218"/>
        <end position="250"/>
    </location>
</feature>